<dbReference type="PROSITE" id="PS50003">
    <property type="entry name" value="PH_DOMAIN"/>
    <property type="match status" value="1"/>
</dbReference>
<dbReference type="GeneTree" id="ENSGT00940000159125"/>
<dbReference type="InterPro" id="IPR036872">
    <property type="entry name" value="CH_dom_sf"/>
</dbReference>
<dbReference type="PROSITE" id="PS00741">
    <property type="entry name" value="DH_1"/>
    <property type="match status" value="1"/>
</dbReference>
<dbReference type="InterPro" id="IPR055251">
    <property type="entry name" value="SOS1_NGEF_PH"/>
</dbReference>
<dbReference type="InterPro" id="IPR000219">
    <property type="entry name" value="DH_dom"/>
</dbReference>
<name>A0A8C4HLW7_DICLA</name>
<dbReference type="InterPro" id="IPR037832">
    <property type="entry name" value="PH_Vav"/>
</dbReference>
<evidence type="ECO:0000256" key="11">
    <source>
        <dbReference type="ARBA" id="ARBA00037432"/>
    </source>
</evidence>
<dbReference type="PANTHER" id="PTHR45818">
    <property type="entry name" value="PROTEIN VAV"/>
    <property type="match status" value="1"/>
</dbReference>
<dbReference type="CDD" id="cd00160">
    <property type="entry name" value="RhoGEF"/>
    <property type="match status" value="1"/>
</dbReference>
<dbReference type="Pfam" id="PF00130">
    <property type="entry name" value="C1_1"/>
    <property type="match status" value="1"/>
</dbReference>
<keyword evidence="8 13" id="KW-0727">SH2 domain</keyword>
<dbReference type="SMART" id="SM00109">
    <property type="entry name" value="C1"/>
    <property type="match status" value="1"/>
</dbReference>
<feature type="domain" description="SH3" evidence="16">
    <location>
        <begin position="590"/>
        <end position="658"/>
    </location>
</feature>
<dbReference type="PROSITE" id="PS50002">
    <property type="entry name" value="SH3"/>
    <property type="match status" value="2"/>
</dbReference>
<feature type="domain" description="Phorbol-ester/DAG-type" evidence="20">
    <location>
        <begin position="519"/>
        <end position="568"/>
    </location>
</feature>
<evidence type="ECO:0000259" key="20">
    <source>
        <dbReference type="PROSITE" id="PS50081"/>
    </source>
</evidence>
<dbReference type="InterPro" id="IPR036028">
    <property type="entry name" value="SH3-like_dom_sf"/>
</dbReference>
<evidence type="ECO:0000256" key="4">
    <source>
        <dbReference type="ARBA" id="ARBA00022723"/>
    </source>
</evidence>
<evidence type="ECO:0000256" key="5">
    <source>
        <dbReference type="ARBA" id="ARBA00022737"/>
    </source>
</evidence>
<keyword evidence="6" id="KW-0863">Zinc-finger</keyword>
<dbReference type="SUPFAM" id="SSF50729">
    <property type="entry name" value="PH domain-like"/>
    <property type="match status" value="1"/>
</dbReference>
<evidence type="ECO:0000256" key="10">
    <source>
        <dbReference type="ARBA" id="ARBA00023288"/>
    </source>
</evidence>
<dbReference type="SMART" id="SM00325">
    <property type="entry name" value="RhoGEF"/>
    <property type="match status" value="1"/>
</dbReference>
<dbReference type="Gene3D" id="2.30.30.40">
    <property type="entry name" value="SH3 Domains"/>
    <property type="match status" value="2"/>
</dbReference>
<dbReference type="SMART" id="SM00326">
    <property type="entry name" value="SH3"/>
    <property type="match status" value="2"/>
</dbReference>
<comment type="function">
    <text evidence="11">Induces bone resorption, acting probably through a signaling cascade which results in the secretion of factor(s) enhancing osteoclast formation and activity.</text>
</comment>
<keyword evidence="7" id="KW-0862">Zinc</keyword>
<reference evidence="21" key="2">
    <citation type="submission" date="2025-09" db="UniProtKB">
        <authorList>
            <consortium name="Ensembl"/>
        </authorList>
    </citation>
    <scope>IDENTIFICATION</scope>
</reference>
<dbReference type="PANTHER" id="PTHR45818:SF2">
    <property type="entry name" value="PROTO-ONCOGENE VAV"/>
    <property type="match status" value="1"/>
</dbReference>
<keyword evidence="1 14" id="KW-0728">SH3 domain</keyword>
<evidence type="ECO:0000259" key="16">
    <source>
        <dbReference type="PROSITE" id="PS50002"/>
    </source>
</evidence>
<proteinExistence type="predicted"/>
<dbReference type="SUPFAM" id="SSF47576">
    <property type="entry name" value="Calponin-homology domain, CH-domain"/>
    <property type="match status" value="1"/>
</dbReference>
<dbReference type="Proteomes" id="UP000694389">
    <property type="component" value="Unassembled WGS sequence"/>
</dbReference>
<keyword evidence="22" id="KW-1185">Reference proteome</keyword>
<keyword evidence="5" id="KW-0677">Repeat</keyword>
<dbReference type="PROSITE" id="PS50021">
    <property type="entry name" value="CH"/>
    <property type="match status" value="1"/>
</dbReference>
<evidence type="ECO:0000256" key="7">
    <source>
        <dbReference type="ARBA" id="ARBA00022833"/>
    </source>
</evidence>
<dbReference type="InterPro" id="IPR035899">
    <property type="entry name" value="DBL_dom_sf"/>
</dbReference>
<feature type="domain" description="Calponin-homology (CH)" evidence="19">
    <location>
        <begin position="1"/>
        <end position="119"/>
    </location>
</feature>
<sequence>MELWRQCAVWLIECRVLPDNHRVTSEGAQVCDLAQALRDGVLLCQLLNNLLPQAVNLREINLRPQMSQFLCLKNIRKFLGVCQERFHLKKSELFEAFDLFDVRDFAKVSLLPNYLSIYSTHTSFSHTFPTSRPFPLEGCTPDDEIYSGLSDQIDDTVDEDDDLYDFVEDEENEGDEIYEDLMRTDEPPETQKTGVDKRECCLQEIRQTEEKYSDTLESILQHFMKPLERFLSVQDIESIFINIEDLAHTHRNLLEEVRTSILSHGAKTLYQVFLNYKERLLLYGRYCSQVETATKHLDKLSNMREDIKMKLEECSNRANSGRFSLRDLLMVPMQRVLKYHLLLQELVKHTTDAAEKDNLRTALDAMRDLAQCVNEVKRDNEIIRQITTFQLSIENMTQSLALFGRPKIDGELKICSPDKKSKQDRYAFLFDKAMFVCKKKSGETFELKDIIELQHYQIRDETTGEKDNKKWSYLFLLLDGYGRCGYDLFFKTRELKKKWLEQFEMAMSNMCPENSTANNHDFQMFCFEETTCCKACSMLLRGIFFQGYRCTRCKMAAHKECLGRVPACGRNSDHAGTMKKRLLFLHLALSGFPKMEVSQEYYGLPPPPVGFGQPLQLSKGDIIELTRADVELPWWEGRNLTVGQMGWFPCQKVQPYLSVSMMFAGNMDRTAAKNLLMSRSDGTFLVRQKDGGEFAISIKFNMDIRHIKITSAEGLYRINEKKAFKGLIEMIQFYQQNSLKEYFKDVDTTLRTPYKQPEERGSMRSFGVARARYDFSARDRSELSLQEGDTIKILSKKGHSGWWKGEVYGRVGFFPANYVEEDYSDYC</sequence>
<feature type="domain" description="SH3" evidence="16">
    <location>
        <begin position="764"/>
        <end position="824"/>
    </location>
</feature>
<dbReference type="GO" id="GO:0005737">
    <property type="term" value="C:cytoplasm"/>
    <property type="evidence" value="ECO:0007669"/>
    <property type="project" value="TreeGrafter"/>
</dbReference>
<dbReference type="InterPro" id="IPR036860">
    <property type="entry name" value="SH2_dom_sf"/>
</dbReference>
<dbReference type="PROSITE" id="PS50081">
    <property type="entry name" value="ZF_DAG_PE_2"/>
    <property type="match status" value="1"/>
</dbReference>
<dbReference type="InterPro" id="IPR035730">
    <property type="entry name" value="VAV1_SH3_1"/>
</dbReference>
<evidence type="ECO:0000259" key="18">
    <source>
        <dbReference type="PROSITE" id="PS50010"/>
    </source>
</evidence>
<protein>
    <recommendedName>
        <fullName evidence="12">Osteoclast-stimulating factor 1</fullName>
    </recommendedName>
</protein>
<evidence type="ECO:0000256" key="2">
    <source>
        <dbReference type="ARBA" id="ARBA00022553"/>
    </source>
</evidence>
<dbReference type="PROSITE" id="PS50010">
    <property type="entry name" value="DH_2"/>
    <property type="match status" value="1"/>
</dbReference>
<dbReference type="Pfam" id="PF22697">
    <property type="entry name" value="SOS1_NGEF_PH"/>
    <property type="match status" value="1"/>
</dbReference>
<reference evidence="21" key="1">
    <citation type="submission" date="2025-08" db="UniProtKB">
        <authorList>
            <consortium name="Ensembl"/>
        </authorList>
    </citation>
    <scope>IDENTIFICATION</scope>
</reference>
<dbReference type="SMART" id="SM00252">
    <property type="entry name" value="SH2"/>
    <property type="match status" value="1"/>
</dbReference>
<dbReference type="SMART" id="SM00233">
    <property type="entry name" value="PH"/>
    <property type="match status" value="1"/>
</dbReference>
<dbReference type="InterPro" id="IPR001331">
    <property type="entry name" value="GDS_CDC24_CS"/>
</dbReference>
<dbReference type="FunFam" id="2.30.30.40:FF:000072">
    <property type="entry name" value="Unconventional Myosin IB"/>
    <property type="match status" value="1"/>
</dbReference>
<evidence type="ECO:0000256" key="12">
    <source>
        <dbReference type="ARBA" id="ARBA00040640"/>
    </source>
</evidence>
<evidence type="ECO:0000313" key="22">
    <source>
        <dbReference type="Proteomes" id="UP000694389"/>
    </source>
</evidence>
<dbReference type="GO" id="GO:0005085">
    <property type="term" value="F:guanyl-nucleotide exchange factor activity"/>
    <property type="evidence" value="ECO:0007669"/>
    <property type="project" value="UniProtKB-KW"/>
</dbReference>
<gene>
    <name evidence="21" type="primary">LOC127355558</name>
</gene>
<dbReference type="Pfam" id="PF00017">
    <property type="entry name" value="SH2"/>
    <property type="match status" value="1"/>
</dbReference>
<dbReference type="CDD" id="cd11976">
    <property type="entry name" value="SH3_VAV1_2"/>
    <property type="match status" value="1"/>
</dbReference>
<feature type="domain" description="DH" evidence="18">
    <location>
        <begin position="197"/>
        <end position="376"/>
    </location>
</feature>
<organism evidence="21 22">
    <name type="scientific">Dicentrarchus labrax</name>
    <name type="common">European seabass</name>
    <name type="synonym">Morone labrax</name>
    <dbReference type="NCBI Taxonomy" id="13489"/>
    <lineage>
        <taxon>Eukaryota</taxon>
        <taxon>Metazoa</taxon>
        <taxon>Chordata</taxon>
        <taxon>Craniata</taxon>
        <taxon>Vertebrata</taxon>
        <taxon>Euteleostomi</taxon>
        <taxon>Actinopterygii</taxon>
        <taxon>Neopterygii</taxon>
        <taxon>Teleostei</taxon>
        <taxon>Neoteleostei</taxon>
        <taxon>Acanthomorphata</taxon>
        <taxon>Eupercaria</taxon>
        <taxon>Moronidae</taxon>
        <taxon>Dicentrarchus</taxon>
    </lineage>
</organism>
<keyword evidence="10" id="KW-0449">Lipoprotein</keyword>
<dbReference type="Gene3D" id="1.20.900.10">
    <property type="entry name" value="Dbl homology (DH) domain"/>
    <property type="match status" value="1"/>
</dbReference>
<dbReference type="InterPro" id="IPR001849">
    <property type="entry name" value="PH_domain"/>
</dbReference>
<dbReference type="InterPro" id="IPR001452">
    <property type="entry name" value="SH3_domain"/>
</dbReference>
<dbReference type="FunFam" id="3.30.60.20:FF:000015">
    <property type="entry name" value="Vav guanine nucleotide exchange factor 1"/>
    <property type="match status" value="1"/>
</dbReference>
<dbReference type="FunFam" id="1.20.900.10:FF:000009">
    <property type="entry name" value="Vav guanine nucleotide exchange factor 1"/>
    <property type="match status" value="1"/>
</dbReference>
<dbReference type="InterPro" id="IPR011993">
    <property type="entry name" value="PH-like_dom_sf"/>
</dbReference>
<evidence type="ECO:0000256" key="9">
    <source>
        <dbReference type="ARBA" id="ARBA00023043"/>
    </source>
</evidence>
<evidence type="ECO:0000256" key="8">
    <source>
        <dbReference type="ARBA" id="ARBA00022999"/>
    </source>
</evidence>
<keyword evidence="3" id="KW-0344">Guanine-nucleotide releasing factor</keyword>
<keyword evidence="9" id="KW-0040">ANK repeat</keyword>
<keyword evidence="4" id="KW-0479">Metal-binding</keyword>
<dbReference type="SUPFAM" id="SSF55550">
    <property type="entry name" value="SH2 domain"/>
    <property type="match status" value="1"/>
</dbReference>
<dbReference type="InterPro" id="IPR002219">
    <property type="entry name" value="PKC_DAG/PE"/>
</dbReference>
<evidence type="ECO:0000259" key="17">
    <source>
        <dbReference type="PROSITE" id="PS50003"/>
    </source>
</evidence>
<dbReference type="GO" id="GO:0016477">
    <property type="term" value="P:cell migration"/>
    <property type="evidence" value="ECO:0007669"/>
    <property type="project" value="TreeGrafter"/>
</dbReference>
<dbReference type="Gene3D" id="3.30.505.10">
    <property type="entry name" value="SH2 domain"/>
    <property type="match status" value="1"/>
</dbReference>
<dbReference type="CDD" id="cd11979">
    <property type="entry name" value="SH3_VAV1_1"/>
    <property type="match status" value="1"/>
</dbReference>
<accession>A0A8C4HLW7</accession>
<dbReference type="PRINTS" id="PR00452">
    <property type="entry name" value="SH3DOMAIN"/>
</dbReference>
<dbReference type="Pfam" id="PF00621">
    <property type="entry name" value="RhoGEF"/>
    <property type="match status" value="1"/>
</dbReference>
<dbReference type="Ensembl" id="ENSDLAT00005046878.2">
    <property type="protein sequence ID" value="ENSDLAP00005043904.1"/>
    <property type="gene ID" value="ENSDLAG00005018480.2"/>
</dbReference>
<dbReference type="InterPro" id="IPR035729">
    <property type="entry name" value="VAV1_SH3_2"/>
</dbReference>
<dbReference type="GO" id="GO:0035556">
    <property type="term" value="P:intracellular signal transduction"/>
    <property type="evidence" value="ECO:0007669"/>
    <property type="project" value="InterPro"/>
</dbReference>
<evidence type="ECO:0000256" key="14">
    <source>
        <dbReference type="PROSITE-ProRule" id="PRU00192"/>
    </source>
</evidence>
<dbReference type="InterPro" id="IPR001715">
    <property type="entry name" value="CH_dom"/>
</dbReference>
<evidence type="ECO:0000259" key="15">
    <source>
        <dbReference type="PROSITE" id="PS50001"/>
    </source>
</evidence>
<evidence type="ECO:0000256" key="6">
    <source>
        <dbReference type="ARBA" id="ARBA00022771"/>
    </source>
</evidence>
<dbReference type="Pfam" id="PF11971">
    <property type="entry name" value="CAMSAP_CH"/>
    <property type="match status" value="1"/>
</dbReference>
<dbReference type="SUPFAM" id="SSF48065">
    <property type="entry name" value="DBL homology domain (DH-domain)"/>
    <property type="match status" value="1"/>
</dbReference>
<dbReference type="Gene3D" id="1.10.418.10">
    <property type="entry name" value="Calponin-like domain"/>
    <property type="match status" value="1"/>
</dbReference>
<dbReference type="Gene3D" id="2.30.29.30">
    <property type="entry name" value="Pleckstrin-homology domain (PH domain)/Phosphotyrosine-binding domain (PTB)"/>
    <property type="match status" value="1"/>
</dbReference>
<evidence type="ECO:0000259" key="19">
    <source>
        <dbReference type="PROSITE" id="PS50021"/>
    </source>
</evidence>
<evidence type="ECO:0000256" key="13">
    <source>
        <dbReference type="PROSITE-ProRule" id="PRU00191"/>
    </source>
</evidence>
<evidence type="ECO:0000313" key="21">
    <source>
        <dbReference type="Ensembl" id="ENSDLAP00005043904.1"/>
    </source>
</evidence>
<dbReference type="PROSITE" id="PS50001">
    <property type="entry name" value="SH2"/>
    <property type="match status" value="1"/>
</dbReference>
<dbReference type="PROSITE" id="PS00479">
    <property type="entry name" value="ZF_DAG_PE_1"/>
    <property type="match status" value="1"/>
</dbReference>
<dbReference type="InterPro" id="IPR022613">
    <property type="entry name" value="CH_CAMSAP_2"/>
</dbReference>
<evidence type="ECO:0000256" key="3">
    <source>
        <dbReference type="ARBA" id="ARBA00022658"/>
    </source>
</evidence>
<dbReference type="FunFam" id="1.10.418.10:FF:000019">
    <property type="entry name" value="Vav guanine nucleotide exchange factor 2"/>
    <property type="match status" value="1"/>
</dbReference>
<feature type="domain" description="SH2" evidence="15">
    <location>
        <begin position="662"/>
        <end position="754"/>
    </location>
</feature>
<dbReference type="CDD" id="cd01223">
    <property type="entry name" value="PH_Vav"/>
    <property type="match status" value="1"/>
</dbReference>
<dbReference type="InterPro" id="IPR000980">
    <property type="entry name" value="SH2"/>
</dbReference>
<keyword evidence="2" id="KW-0597">Phosphoprotein</keyword>
<evidence type="ECO:0000256" key="1">
    <source>
        <dbReference type="ARBA" id="ARBA00022443"/>
    </source>
</evidence>
<dbReference type="AlphaFoldDB" id="A0A8C4HLW7"/>
<dbReference type="SMART" id="SM00033">
    <property type="entry name" value="CH"/>
    <property type="match status" value="1"/>
</dbReference>
<feature type="domain" description="PH" evidence="17">
    <location>
        <begin position="405"/>
        <end position="508"/>
    </location>
</feature>
<dbReference type="GO" id="GO:0008270">
    <property type="term" value="F:zinc ion binding"/>
    <property type="evidence" value="ECO:0007669"/>
    <property type="project" value="UniProtKB-KW"/>
</dbReference>
<dbReference type="SUPFAM" id="SSF50044">
    <property type="entry name" value="SH3-domain"/>
    <property type="match status" value="2"/>
</dbReference>
<dbReference type="Gene3D" id="3.30.60.20">
    <property type="match status" value="1"/>
</dbReference>
<dbReference type="Pfam" id="PF00018">
    <property type="entry name" value="SH3_1"/>
    <property type="match status" value="2"/>
</dbReference>